<sequence length="72" mass="7987">MSYVDVPLDRWRGEVLSVTGLPPHVEQHIVTMCRLHRQNRCGRASGDVGRLTGAPARTIEESLAARKDFCLG</sequence>
<dbReference type="RefSeq" id="WP_189889735.1">
    <property type="nucleotide sequence ID" value="NZ_BMVN01000018.1"/>
</dbReference>
<dbReference type="Proteomes" id="UP000653644">
    <property type="component" value="Unassembled WGS sequence"/>
</dbReference>
<organism evidence="1 2">
    <name type="scientific">Streptomyces canarius</name>
    <dbReference type="NCBI Taxonomy" id="285453"/>
    <lineage>
        <taxon>Bacteria</taxon>
        <taxon>Bacillati</taxon>
        <taxon>Actinomycetota</taxon>
        <taxon>Actinomycetes</taxon>
        <taxon>Kitasatosporales</taxon>
        <taxon>Streptomycetaceae</taxon>
        <taxon>Streptomyces</taxon>
    </lineage>
</organism>
<accession>A0ABQ3CUV5</accession>
<evidence type="ECO:0000313" key="1">
    <source>
        <dbReference type="EMBL" id="GHA40104.1"/>
    </source>
</evidence>
<proteinExistence type="predicted"/>
<comment type="caution">
    <text evidence="1">The sequence shown here is derived from an EMBL/GenBank/DDBJ whole genome shotgun (WGS) entry which is preliminary data.</text>
</comment>
<gene>
    <name evidence="1" type="ORF">GCM10010345_51010</name>
</gene>
<name>A0ABQ3CUV5_9ACTN</name>
<evidence type="ECO:0000313" key="2">
    <source>
        <dbReference type="Proteomes" id="UP000653644"/>
    </source>
</evidence>
<dbReference type="EMBL" id="BMVN01000018">
    <property type="protein sequence ID" value="GHA40104.1"/>
    <property type="molecule type" value="Genomic_DNA"/>
</dbReference>
<protein>
    <submittedName>
        <fullName evidence="1">Uncharacterized protein</fullName>
    </submittedName>
</protein>
<keyword evidence="2" id="KW-1185">Reference proteome</keyword>
<reference evidence="2" key="1">
    <citation type="journal article" date="2019" name="Int. J. Syst. Evol. Microbiol.">
        <title>The Global Catalogue of Microorganisms (GCM) 10K type strain sequencing project: providing services to taxonomists for standard genome sequencing and annotation.</title>
        <authorList>
            <consortium name="The Broad Institute Genomics Platform"/>
            <consortium name="The Broad Institute Genome Sequencing Center for Infectious Disease"/>
            <person name="Wu L."/>
            <person name="Ma J."/>
        </authorList>
    </citation>
    <scope>NUCLEOTIDE SEQUENCE [LARGE SCALE GENOMIC DNA]</scope>
    <source>
        <strain evidence="2">JCM 4733</strain>
    </source>
</reference>